<dbReference type="PROSITE" id="PS00595">
    <property type="entry name" value="AA_TRANSFER_CLASS_5"/>
    <property type="match status" value="1"/>
</dbReference>
<proteinExistence type="inferred from homology"/>
<dbReference type="Pfam" id="PF00266">
    <property type="entry name" value="Aminotran_5"/>
    <property type="match status" value="1"/>
</dbReference>
<comment type="caution">
    <text evidence="6">The sequence shown here is derived from an EMBL/GenBank/DDBJ whole genome shotgun (WGS) entry which is preliminary data.</text>
</comment>
<evidence type="ECO:0000256" key="3">
    <source>
        <dbReference type="RuleBase" id="RU004075"/>
    </source>
</evidence>
<organism evidence="6 7">
    <name type="scientific">Niastella populi</name>
    <dbReference type="NCBI Taxonomy" id="550983"/>
    <lineage>
        <taxon>Bacteria</taxon>
        <taxon>Pseudomonadati</taxon>
        <taxon>Bacteroidota</taxon>
        <taxon>Chitinophagia</taxon>
        <taxon>Chitinophagales</taxon>
        <taxon>Chitinophagaceae</taxon>
        <taxon>Niastella</taxon>
    </lineage>
</organism>
<evidence type="ECO:0000313" key="7">
    <source>
        <dbReference type="Proteomes" id="UP000192276"/>
    </source>
</evidence>
<dbReference type="Gene3D" id="3.90.1150.10">
    <property type="entry name" value="Aspartate Aminotransferase, domain 1"/>
    <property type="match status" value="1"/>
</dbReference>
<dbReference type="InterPro" id="IPR015422">
    <property type="entry name" value="PyrdxlP-dep_Trfase_small"/>
</dbReference>
<dbReference type="AlphaFoldDB" id="A0A1V9GDZ9"/>
<dbReference type="OrthoDB" id="513408at2"/>
<comment type="cofactor">
    <cofactor evidence="1 4">
        <name>pyridoxal 5'-phosphate</name>
        <dbReference type="ChEBI" id="CHEBI:597326"/>
    </cofactor>
</comment>
<evidence type="ECO:0000256" key="1">
    <source>
        <dbReference type="ARBA" id="ARBA00001933"/>
    </source>
</evidence>
<keyword evidence="6" id="KW-0032">Aminotransferase</keyword>
<name>A0A1V9GDZ9_9BACT</name>
<sequence>MEIQPFNEAEISAFRAETAGTAERIHFNNAGASLPPDVVVRTMVDFLREEALYGGYEMEARHRNRLDHTHTLIAQLINSNPDEIALTENASAAWDIAFNGLPFQPGDEVITTEMEYISNMLGLLNAQKLYGIVIKMISNDAAGNFQTDALEAAITPRTKLIAATHIPSTAGNVLPVAAIGKVARKHNIVYLLDACQSAGQIPLNVAAIGCDMLAVTGRKYLRGPRGSGFLYVRKAMQDKLKLMCFDGRTVTSIDTQNFTVRPDARRFEWYEKNPAVVLGLQKAVEYALNIGIDRIWQRVRHVASLFRNRLGELDGITVHDQGDELCGIVTFSVTGIPATEVRTKLAAKNINVHIGLAKSTLYYMNRKGLDGIVRASVHYYNTEEEIEQVCRELRSIFL</sequence>
<feature type="domain" description="Aminotransferase class V" evidence="5">
    <location>
        <begin position="26"/>
        <end position="389"/>
    </location>
</feature>
<dbReference type="EMBL" id="LWBP01000001">
    <property type="protein sequence ID" value="OQP68688.1"/>
    <property type="molecule type" value="Genomic_DNA"/>
</dbReference>
<dbReference type="RefSeq" id="WP_081159452.1">
    <property type="nucleotide sequence ID" value="NZ_LWBP01000001.1"/>
</dbReference>
<keyword evidence="7" id="KW-1185">Reference proteome</keyword>
<evidence type="ECO:0000313" key="6">
    <source>
        <dbReference type="EMBL" id="OQP68688.1"/>
    </source>
</evidence>
<dbReference type="InterPro" id="IPR015424">
    <property type="entry name" value="PyrdxlP-dep_Trfase"/>
</dbReference>
<dbReference type="PANTHER" id="PTHR43586">
    <property type="entry name" value="CYSTEINE DESULFURASE"/>
    <property type="match status" value="1"/>
</dbReference>
<dbReference type="InterPro" id="IPR015421">
    <property type="entry name" value="PyrdxlP-dep_Trfase_major"/>
</dbReference>
<accession>A0A1V9GDZ9</accession>
<reference evidence="7" key="1">
    <citation type="submission" date="2016-04" db="EMBL/GenBank/DDBJ databases">
        <authorList>
            <person name="Chen L."/>
            <person name="Zhuang W."/>
            <person name="Wang G."/>
        </authorList>
    </citation>
    <scope>NUCLEOTIDE SEQUENCE [LARGE SCALE GENOMIC DNA]</scope>
    <source>
        <strain evidence="7">208</strain>
    </source>
</reference>
<evidence type="ECO:0000256" key="4">
    <source>
        <dbReference type="RuleBase" id="RU004504"/>
    </source>
</evidence>
<protein>
    <submittedName>
        <fullName evidence="6">Aminotransferase V</fullName>
    </submittedName>
</protein>
<dbReference type="GO" id="GO:0008483">
    <property type="term" value="F:transaminase activity"/>
    <property type="evidence" value="ECO:0007669"/>
    <property type="project" value="UniProtKB-KW"/>
</dbReference>
<dbReference type="PANTHER" id="PTHR43586:SF24">
    <property type="entry name" value="BLR4730 PROTEIN"/>
    <property type="match status" value="1"/>
</dbReference>
<dbReference type="Proteomes" id="UP000192276">
    <property type="component" value="Unassembled WGS sequence"/>
</dbReference>
<keyword evidence="2" id="KW-0663">Pyridoxal phosphate</keyword>
<evidence type="ECO:0000256" key="2">
    <source>
        <dbReference type="ARBA" id="ARBA00022898"/>
    </source>
</evidence>
<dbReference type="Gene3D" id="3.40.640.10">
    <property type="entry name" value="Type I PLP-dependent aspartate aminotransferase-like (Major domain)"/>
    <property type="match status" value="1"/>
</dbReference>
<gene>
    <name evidence="6" type="ORF">A4R26_02080</name>
</gene>
<comment type="similarity">
    <text evidence="3">Belongs to the class-V pyridoxal-phosphate-dependent aminotransferase family.</text>
</comment>
<keyword evidence="6" id="KW-0808">Transferase</keyword>
<dbReference type="STRING" id="550983.A4R26_02080"/>
<dbReference type="InterPro" id="IPR000192">
    <property type="entry name" value="Aminotrans_V_dom"/>
</dbReference>
<dbReference type="SUPFAM" id="SSF53383">
    <property type="entry name" value="PLP-dependent transferases"/>
    <property type="match status" value="1"/>
</dbReference>
<evidence type="ECO:0000259" key="5">
    <source>
        <dbReference type="Pfam" id="PF00266"/>
    </source>
</evidence>
<dbReference type="InterPro" id="IPR020578">
    <property type="entry name" value="Aminotrans_V_PyrdxlP_BS"/>
</dbReference>